<keyword evidence="1" id="KW-1133">Transmembrane helix</keyword>
<dbReference type="Proteomes" id="UP001603857">
    <property type="component" value="Unassembled WGS sequence"/>
</dbReference>
<evidence type="ECO:0000313" key="3">
    <source>
        <dbReference type="Proteomes" id="UP001603857"/>
    </source>
</evidence>
<evidence type="ECO:0000256" key="1">
    <source>
        <dbReference type="SAM" id="Phobius"/>
    </source>
</evidence>
<reference evidence="2 3" key="1">
    <citation type="submission" date="2024-08" db="EMBL/GenBank/DDBJ databases">
        <title>Insights into the chromosomal genome structure of Flemingia macrophylla.</title>
        <authorList>
            <person name="Ding Y."/>
            <person name="Zhao Y."/>
            <person name="Bi W."/>
            <person name="Wu M."/>
            <person name="Zhao G."/>
            <person name="Gong Y."/>
            <person name="Li W."/>
            <person name="Zhang P."/>
        </authorList>
    </citation>
    <scope>NUCLEOTIDE SEQUENCE [LARGE SCALE GENOMIC DNA]</scope>
    <source>
        <strain evidence="2">DYQJB</strain>
        <tissue evidence="2">Leaf</tissue>
    </source>
</reference>
<keyword evidence="3" id="KW-1185">Reference proteome</keyword>
<accession>A0ABD1NA71</accession>
<feature type="transmembrane region" description="Helical" evidence="1">
    <location>
        <begin position="51"/>
        <end position="72"/>
    </location>
</feature>
<keyword evidence="1" id="KW-0812">Transmembrane</keyword>
<dbReference type="EMBL" id="JBGMDY010000002">
    <property type="protein sequence ID" value="KAL2344996.1"/>
    <property type="molecule type" value="Genomic_DNA"/>
</dbReference>
<gene>
    <name evidence="2" type="ORF">Fmac_006281</name>
</gene>
<protein>
    <submittedName>
        <fullName evidence="2">Uncharacterized protein</fullName>
    </submittedName>
</protein>
<dbReference type="AlphaFoldDB" id="A0ABD1NA71"/>
<name>A0ABD1NA71_9FABA</name>
<comment type="caution">
    <text evidence="2">The sequence shown here is derived from an EMBL/GenBank/DDBJ whole genome shotgun (WGS) entry which is preliminary data.</text>
</comment>
<sequence>MSSFPSYTCSRCSIMVEDELMLSEIVHTREIWLRLNNIPTPLFSIAEEFKWFHFLILLPQAPHLVMAAWWIWKWRNNMIFNTPT</sequence>
<evidence type="ECO:0000313" key="2">
    <source>
        <dbReference type="EMBL" id="KAL2344996.1"/>
    </source>
</evidence>
<organism evidence="2 3">
    <name type="scientific">Flemingia macrophylla</name>
    <dbReference type="NCBI Taxonomy" id="520843"/>
    <lineage>
        <taxon>Eukaryota</taxon>
        <taxon>Viridiplantae</taxon>
        <taxon>Streptophyta</taxon>
        <taxon>Embryophyta</taxon>
        <taxon>Tracheophyta</taxon>
        <taxon>Spermatophyta</taxon>
        <taxon>Magnoliopsida</taxon>
        <taxon>eudicotyledons</taxon>
        <taxon>Gunneridae</taxon>
        <taxon>Pentapetalae</taxon>
        <taxon>rosids</taxon>
        <taxon>fabids</taxon>
        <taxon>Fabales</taxon>
        <taxon>Fabaceae</taxon>
        <taxon>Papilionoideae</taxon>
        <taxon>50 kb inversion clade</taxon>
        <taxon>NPAAA clade</taxon>
        <taxon>indigoferoid/millettioid clade</taxon>
        <taxon>Phaseoleae</taxon>
        <taxon>Flemingia</taxon>
    </lineage>
</organism>
<proteinExistence type="predicted"/>
<keyword evidence="1" id="KW-0472">Membrane</keyword>